<feature type="region of interest" description="Disordered" evidence="1">
    <location>
        <begin position="1"/>
        <end position="51"/>
    </location>
</feature>
<reference evidence="2" key="1">
    <citation type="submission" date="2019-05" db="EMBL/GenBank/DDBJ databases">
        <title>Annotation for the trematode Paragonimus heterotremus.</title>
        <authorList>
            <person name="Choi Y.-J."/>
        </authorList>
    </citation>
    <scope>NUCLEOTIDE SEQUENCE</scope>
    <source>
        <strain evidence="2">LC</strain>
    </source>
</reference>
<proteinExistence type="predicted"/>
<dbReference type="AlphaFoldDB" id="A0A8J4WF61"/>
<dbReference type="EMBL" id="LUCH01005664">
    <property type="protein sequence ID" value="KAF5397884.1"/>
    <property type="molecule type" value="Genomic_DNA"/>
</dbReference>
<comment type="caution">
    <text evidence="2">The sequence shown here is derived from an EMBL/GenBank/DDBJ whole genome shotgun (WGS) entry which is preliminary data.</text>
</comment>
<evidence type="ECO:0000313" key="3">
    <source>
        <dbReference type="Proteomes" id="UP000748531"/>
    </source>
</evidence>
<name>A0A8J4WF61_9TREM</name>
<accession>A0A8J4WF61</accession>
<gene>
    <name evidence="2" type="ORF">PHET_09010</name>
</gene>
<dbReference type="Proteomes" id="UP000748531">
    <property type="component" value="Unassembled WGS sequence"/>
</dbReference>
<keyword evidence="3" id="KW-1185">Reference proteome</keyword>
<organism evidence="2 3">
    <name type="scientific">Paragonimus heterotremus</name>
    <dbReference type="NCBI Taxonomy" id="100268"/>
    <lineage>
        <taxon>Eukaryota</taxon>
        <taxon>Metazoa</taxon>
        <taxon>Spiralia</taxon>
        <taxon>Lophotrochozoa</taxon>
        <taxon>Platyhelminthes</taxon>
        <taxon>Trematoda</taxon>
        <taxon>Digenea</taxon>
        <taxon>Plagiorchiida</taxon>
        <taxon>Troglotremata</taxon>
        <taxon>Troglotrematidae</taxon>
        <taxon>Paragonimus</taxon>
    </lineage>
</organism>
<feature type="compositionally biased region" description="Basic residues" evidence="1">
    <location>
        <begin position="1"/>
        <end position="21"/>
    </location>
</feature>
<sequence length="68" mass="7839">MERHQKNRPVARYTRRRHRRTSAQDSHGNAKPIRRVKKAVAEEEDIETASQSSIVALLMDSSEEHSAQ</sequence>
<evidence type="ECO:0000256" key="1">
    <source>
        <dbReference type="SAM" id="MobiDB-lite"/>
    </source>
</evidence>
<protein>
    <submittedName>
        <fullName evidence="2">Uncharacterized protein</fullName>
    </submittedName>
</protein>
<evidence type="ECO:0000313" key="2">
    <source>
        <dbReference type="EMBL" id="KAF5397884.1"/>
    </source>
</evidence>